<proteinExistence type="predicted"/>
<dbReference type="Proteomes" id="UP000197277">
    <property type="component" value="Unassembled WGS sequence"/>
</dbReference>
<dbReference type="PANTHER" id="PTHR40037:SF1">
    <property type="entry name" value="PHOSPHOESTERASE SAOUHSC_00951-RELATED"/>
    <property type="match status" value="1"/>
</dbReference>
<protein>
    <recommendedName>
        <fullName evidence="3">2'-5' RNA ligase</fullName>
    </recommendedName>
</protein>
<dbReference type="InterPro" id="IPR009097">
    <property type="entry name" value="Cyclic_Pdiesterase"/>
</dbReference>
<name>A0A246FRZ7_9BACT</name>
<dbReference type="Gene3D" id="3.90.1140.10">
    <property type="entry name" value="Cyclic phosphodiesterase"/>
    <property type="match status" value="1"/>
</dbReference>
<dbReference type="EMBL" id="NIRR01000003">
    <property type="protein sequence ID" value="OWP64544.1"/>
    <property type="molecule type" value="Genomic_DNA"/>
</dbReference>
<evidence type="ECO:0008006" key="3">
    <source>
        <dbReference type="Google" id="ProtNLM"/>
    </source>
</evidence>
<keyword evidence="2" id="KW-1185">Reference proteome</keyword>
<dbReference type="Pfam" id="PF13563">
    <property type="entry name" value="2_5_RNA_ligase2"/>
    <property type="match status" value="1"/>
</dbReference>
<evidence type="ECO:0000313" key="2">
    <source>
        <dbReference type="Proteomes" id="UP000197277"/>
    </source>
</evidence>
<reference evidence="1 2" key="1">
    <citation type="submission" date="2017-06" db="EMBL/GenBank/DDBJ databases">
        <title>Hymenobacter amundsenii sp. nov. isolated from regoliths in Antarctica.</title>
        <authorList>
            <person name="Sedlacek I."/>
            <person name="Kralova S."/>
            <person name="Pantucek R."/>
            <person name="Svec P."/>
            <person name="Holochova P."/>
            <person name="Stankova E."/>
            <person name="Vrbovska V."/>
            <person name="Busse H.-J."/>
        </authorList>
    </citation>
    <scope>NUCLEOTIDE SEQUENCE [LARGE SCALE GENOMIC DNA]</scope>
    <source>
        <strain evidence="1 2">CCM 8682</strain>
    </source>
</reference>
<dbReference type="OrthoDB" id="463286at2"/>
<accession>A0A246FRZ7</accession>
<evidence type="ECO:0000313" key="1">
    <source>
        <dbReference type="EMBL" id="OWP64544.1"/>
    </source>
</evidence>
<dbReference type="SUPFAM" id="SSF55144">
    <property type="entry name" value="LigT-like"/>
    <property type="match status" value="1"/>
</dbReference>
<dbReference type="PANTHER" id="PTHR40037">
    <property type="entry name" value="PHOSPHOESTERASE YJCG-RELATED"/>
    <property type="match status" value="1"/>
</dbReference>
<gene>
    <name evidence="1" type="ORF">CDA63_04020</name>
</gene>
<dbReference type="InterPro" id="IPR050580">
    <property type="entry name" value="2H_phosphoesterase_YjcG-like"/>
</dbReference>
<sequence>MSPPSTHRPQGRPAAEVAGRVLADKAGESTRGLMAKSGPHVTAGSVQFTTFVSAIYHRPASRVARTSFFLTPSDARPTTGHRKPPVLRIIPRISNQLSVFSTAPSMLAITSLLNVQNADRINRLIQSLETEFGLDDVQATPDPHITYQLAGVRKRSALRQVLHEVARRTKPFVAHTTGLGIFPGPNPVIYIPVLRSDALNQLHYRIHQATAPLCLRTDKFSGPDCWLPHISLALHDTTPELLGPVMQYLNHQTFDLKLAITNLAILREEEEQFVPEKIFGFEGHKLEVAPSLFGDE</sequence>
<organism evidence="1 2">
    <name type="scientific">Hymenobacter amundsenii</name>
    <dbReference type="NCBI Taxonomy" id="2006685"/>
    <lineage>
        <taxon>Bacteria</taxon>
        <taxon>Pseudomonadati</taxon>
        <taxon>Bacteroidota</taxon>
        <taxon>Cytophagia</taxon>
        <taxon>Cytophagales</taxon>
        <taxon>Hymenobacteraceae</taxon>
        <taxon>Hymenobacter</taxon>
    </lineage>
</organism>
<dbReference type="AlphaFoldDB" id="A0A246FRZ7"/>
<comment type="caution">
    <text evidence="1">The sequence shown here is derived from an EMBL/GenBank/DDBJ whole genome shotgun (WGS) entry which is preliminary data.</text>
</comment>